<reference evidence="2" key="2">
    <citation type="submission" date="2014-07" db="EMBL/GenBank/DDBJ databases">
        <authorList>
            <person name="Hull J."/>
        </authorList>
    </citation>
    <scope>NUCLEOTIDE SEQUENCE</scope>
</reference>
<protein>
    <submittedName>
        <fullName evidence="2">SWR1-complex protein 3</fullName>
    </submittedName>
</protein>
<accession>A0A0A9YD32</accession>
<feature type="compositionally biased region" description="Polar residues" evidence="1">
    <location>
        <begin position="30"/>
        <end position="41"/>
    </location>
</feature>
<feature type="region of interest" description="Disordered" evidence="1">
    <location>
        <begin position="1"/>
        <end position="45"/>
    </location>
</feature>
<evidence type="ECO:0000313" key="2">
    <source>
        <dbReference type="EMBL" id="JAG30992.1"/>
    </source>
</evidence>
<evidence type="ECO:0000256" key="1">
    <source>
        <dbReference type="SAM" id="MobiDB-lite"/>
    </source>
</evidence>
<feature type="non-terminal residue" evidence="2">
    <location>
        <position position="115"/>
    </location>
</feature>
<gene>
    <name evidence="2" type="primary">SWC3</name>
    <name evidence="2" type="ORF">CM83_450</name>
</gene>
<feature type="non-terminal residue" evidence="2">
    <location>
        <position position="1"/>
    </location>
</feature>
<sequence>KPGYALPDQAKGTAAPDARALSNPPINARPLTTHTKPLSSKQPKRYDLRVRFSTCASHIKTPSTQPTPNQSCNGSPTSTTPNATPPPDLGEPCDAHPLVARGPEGVCTRSNSASW</sequence>
<feature type="region of interest" description="Disordered" evidence="1">
    <location>
        <begin position="57"/>
        <end position="115"/>
    </location>
</feature>
<dbReference type="EMBL" id="GBHO01012612">
    <property type="protein sequence ID" value="JAG30992.1"/>
    <property type="molecule type" value="Transcribed_RNA"/>
</dbReference>
<proteinExistence type="predicted"/>
<organism evidence="2">
    <name type="scientific">Lygus hesperus</name>
    <name type="common">Western plant bug</name>
    <dbReference type="NCBI Taxonomy" id="30085"/>
    <lineage>
        <taxon>Eukaryota</taxon>
        <taxon>Metazoa</taxon>
        <taxon>Ecdysozoa</taxon>
        <taxon>Arthropoda</taxon>
        <taxon>Hexapoda</taxon>
        <taxon>Insecta</taxon>
        <taxon>Pterygota</taxon>
        <taxon>Neoptera</taxon>
        <taxon>Paraneoptera</taxon>
        <taxon>Hemiptera</taxon>
        <taxon>Heteroptera</taxon>
        <taxon>Panheteroptera</taxon>
        <taxon>Cimicomorpha</taxon>
        <taxon>Miridae</taxon>
        <taxon>Mirini</taxon>
        <taxon>Lygus</taxon>
    </lineage>
</organism>
<name>A0A0A9YD32_LYGHE</name>
<reference evidence="2" key="1">
    <citation type="journal article" date="2014" name="PLoS ONE">
        <title>Transcriptome-Based Identification of ABC Transporters in the Western Tarnished Plant Bug Lygus hesperus.</title>
        <authorList>
            <person name="Hull J.J."/>
            <person name="Chaney K."/>
            <person name="Geib S.M."/>
            <person name="Fabrick J.A."/>
            <person name="Brent C.S."/>
            <person name="Walsh D."/>
            <person name="Lavine L.C."/>
        </authorList>
    </citation>
    <scope>NUCLEOTIDE SEQUENCE</scope>
</reference>
<feature type="compositionally biased region" description="Polar residues" evidence="1">
    <location>
        <begin position="57"/>
        <end position="74"/>
    </location>
</feature>
<dbReference type="AlphaFoldDB" id="A0A0A9YD32"/>